<dbReference type="PANTHER" id="PTHR10974">
    <property type="entry name" value="FI08016P-RELATED"/>
    <property type="match status" value="1"/>
</dbReference>
<dbReference type="FunFam" id="3.40.720.10:FF:000017">
    <property type="entry name" value="Predicted protein"/>
    <property type="match status" value="1"/>
</dbReference>
<dbReference type="CDD" id="cd16021">
    <property type="entry name" value="ALP_like"/>
    <property type="match status" value="1"/>
</dbReference>
<dbReference type="GO" id="GO:0005615">
    <property type="term" value="C:extracellular space"/>
    <property type="evidence" value="ECO:0007669"/>
    <property type="project" value="TreeGrafter"/>
</dbReference>
<evidence type="ECO:0000256" key="1">
    <source>
        <dbReference type="SAM" id="Phobius"/>
    </source>
</evidence>
<dbReference type="AlphaFoldDB" id="A0A1J1ISV5"/>
<keyword evidence="1" id="KW-0812">Transmembrane</keyword>
<dbReference type="Gene3D" id="3.40.720.10">
    <property type="entry name" value="Alkaline Phosphatase, subunit A"/>
    <property type="match status" value="1"/>
</dbReference>
<name>A0A1J1ISV5_9DIPT</name>
<dbReference type="Proteomes" id="UP000183832">
    <property type="component" value="Unassembled WGS sequence"/>
</dbReference>
<dbReference type="InterPro" id="IPR017850">
    <property type="entry name" value="Alkaline_phosphatase_core_sf"/>
</dbReference>
<keyword evidence="3" id="KW-1185">Reference proteome</keyword>
<dbReference type="OrthoDB" id="413313at2759"/>
<dbReference type="PANTHER" id="PTHR10974:SF9">
    <property type="entry name" value="DUF229 DOMAIN CONTAINING PROTEIN-RELATED"/>
    <property type="match status" value="1"/>
</dbReference>
<feature type="transmembrane region" description="Helical" evidence="1">
    <location>
        <begin position="53"/>
        <end position="70"/>
    </location>
</feature>
<sequence>HLEEPLLESSSLPPAYEEIAKNNRWRINKKAKFSGLNLRRRDPKAYQEKCGRIRLLAVLCAFAFLLIYLTNLKPYQNMIVVRIPEDDQDIPGPKENQNTSANNPMKSVPGYLVWSPQCKMPSLEPLAPDVMKLFSKEVFEPCSKKHPLTSIEQNFDDDTVKVILHHGLKSKYLSSDQNQLECCYKEITRGGSNATADDKFNLSKCQYFDQSFDLPTGIEFILIQCKGSNSKDKKKVKTVYSNAHAIVRRKPQMQKTFDSFKTLYPDQRPLSVLMMGIDSISRLNLIRSMPFTAQHLYDRGWFELKGYNKMDDNTFPNLMAILTGFNRTYAYHACDPKQIGHLDNCPFIWKHFQNSGYVTGYAEDEAKIGTFNYHKLGFLNQPTNHYFRPFSLAAEKYLKIKLKSSLKFCLGFQNYADFIYQYALDFATAYKDDPFFGLFWSNTFSHNDISDPSSMDERIKSYLEELDNRGVLNTSAVVFFSDHGIRFGPVRQLLTGWFEERLPFIFIWLPEWFKTKHPEIVRSLKINRNRLTNPYDLHMTLKHTLELSGRIDNLPPSESCPDCQSIFNVTPWNRSCSDAGIEAHWCACTTYTSINKQDEIVKKAVKFVIDSINEDLDKNARVSNSTKPLCAHMYLKSIKTAKKSEVRNDNKNNEYTDYLLTFDVSPSNAKFESTVRSYHNAKTSFEITGSISRLNEYSSQSYCVNIDYLKKYCFCIKRKKS</sequence>
<protein>
    <submittedName>
        <fullName evidence="2">CLUMA_CG016463, isoform A</fullName>
    </submittedName>
</protein>
<dbReference type="EMBL" id="CVRI01000059">
    <property type="protein sequence ID" value="CRL03323.1"/>
    <property type="molecule type" value="Genomic_DNA"/>
</dbReference>
<dbReference type="SUPFAM" id="SSF53649">
    <property type="entry name" value="Alkaline phosphatase-like"/>
    <property type="match status" value="1"/>
</dbReference>
<proteinExistence type="predicted"/>
<evidence type="ECO:0000313" key="3">
    <source>
        <dbReference type="Proteomes" id="UP000183832"/>
    </source>
</evidence>
<dbReference type="STRING" id="568069.A0A1J1ISV5"/>
<reference evidence="2 3" key="1">
    <citation type="submission" date="2015-04" db="EMBL/GenBank/DDBJ databases">
        <authorList>
            <person name="Syromyatnikov M.Y."/>
            <person name="Popov V.N."/>
        </authorList>
    </citation>
    <scope>NUCLEOTIDE SEQUENCE [LARGE SCALE GENOMIC DNA]</scope>
</reference>
<keyword evidence="1" id="KW-0472">Membrane</keyword>
<dbReference type="InterPro" id="IPR004245">
    <property type="entry name" value="DUF229"/>
</dbReference>
<dbReference type="Pfam" id="PF02995">
    <property type="entry name" value="DUF229"/>
    <property type="match status" value="1"/>
</dbReference>
<keyword evidence="1" id="KW-1133">Transmembrane helix</keyword>
<evidence type="ECO:0000313" key="2">
    <source>
        <dbReference type="EMBL" id="CRL03323.1"/>
    </source>
</evidence>
<organism evidence="2 3">
    <name type="scientific">Clunio marinus</name>
    <dbReference type="NCBI Taxonomy" id="568069"/>
    <lineage>
        <taxon>Eukaryota</taxon>
        <taxon>Metazoa</taxon>
        <taxon>Ecdysozoa</taxon>
        <taxon>Arthropoda</taxon>
        <taxon>Hexapoda</taxon>
        <taxon>Insecta</taxon>
        <taxon>Pterygota</taxon>
        <taxon>Neoptera</taxon>
        <taxon>Endopterygota</taxon>
        <taxon>Diptera</taxon>
        <taxon>Nematocera</taxon>
        <taxon>Chironomoidea</taxon>
        <taxon>Chironomidae</taxon>
        <taxon>Clunio</taxon>
    </lineage>
</organism>
<accession>A0A1J1ISV5</accession>
<feature type="non-terminal residue" evidence="2">
    <location>
        <position position="1"/>
    </location>
</feature>
<gene>
    <name evidence="2" type="ORF">CLUMA_CG016463</name>
</gene>